<gene>
    <name evidence="1" type="ORF">FOA43_002532</name>
</gene>
<dbReference type="Proteomes" id="UP000662931">
    <property type="component" value="Chromosome 2"/>
</dbReference>
<evidence type="ECO:0000313" key="1">
    <source>
        <dbReference type="EMBL" id="QPG75183.1"/>
    </source>
</evidence>
<sequence length="520" mass="60395">MAVRESLDKYSDTMLLAREHPEIAPDEIIAHKRTGMKSRLKFSDNSHREKVWSQEMLYHYVNMIIDRFGDNGDSSLGLFRNQKSYGPKGGLARVVFHPFKWGGDWHLAIGFAEQRKMLFLNCGGENFAYRKGVGSFSMKAALVLEDFIVYFGKKISKYALKYPRVYSHIFEPSSPLNAINLLSAVFAFCVDEKAITNTFCNADATPRKYDVSDFYPVLKSMDRYAYTRSVLGNRFVDTMIQKTHNEHDEDEEAESLTAMVTSVTVPSHPLPPPPPLKDDLASFFSVHAAKQFLHYLVSVDDFYKVPEFLDELVEMLENLSHDKRTNPELTETEEHYWEWNLLARENLYAEYTKKTKMEFNENELGATLKAADHRNQVYPLIFENGIVYLVNINTDENKFDAHVKVAVISNRNSTNERAVLKNYALRRLVEMYTWQYRRLIKDVKVSLHVLKEHSPYNVLICTLYCLHYFVFHRKFVSRVKPSLATLDNYGICLQQLMHDIVDGNTPRRNADYKAMIKYLR</sequence>
<dbReference type="RefSeq" id="XP_038778748.1">
    <property type="nucleotide sequence ID" value="XM_038922820.1"/>
</dbReference>
<proteinExistence type="predicted"/>
<dbReference type="AlphaFoldDB" id="A0A875S2P3"/>
<name>A0A875S2P3_EENNA</name>
<dbReference type="EMBL" id="CP064813">
    <property type="protein sequence ID" value="QPG75183.1"/>
    <property type="molecule type" value="Genomic_DNA"/>
</dbReference>
<dbReference type="GeneID" id="62195933"/>
<keyword evidence="2" id="KW-1185">Reference proteome</keyword>
<reference evidence="1" key="1">
    <citation type="submission" date="2020-10" db="EMBL/GenBank/DDBJ databases">
        <authorList>
            <person name="Roach M.J.R."/>
        </authorList>
    </citation>
    <scope>NUCLEOTIDE SEQUENCE</scope>
    <source>
        <strain evidence="1">CBS 1945</strain>
    </source>
</reference>
<dbReference type="KEGG" id="bnn:FOA43_002532"/>
<accession>A0A875S2P3</accession>
<dbReference type="OrthoDB" id="3992492at2759"/>
<organism evidence="1 2">
    <name type="scientific">Eeniella nana</name>
    <name type="common">Yeast</name>
    <name type="synonym">Brettanomyces nanus</name>
    <dbReference type="NCBI Taxonomy" id="13502"/>
    <lineage>
        <taxon>Eukaryota</taxon>
        <taxon>Fungi</taxon>
        <taxon>Dikarya</taxon>
        <taxon>Ascomycota</taxon>
        <taxon>Saccharomycotina</taxon>
        <taxon>Pichiomycetes</taxon>
        <taxon>Pichiales</taxon>
        <taxon>Pichiaceae</taxon>
        <taxon>Brettanomyces</taxon>
    </lineage>
</organism>
<protein>
    <submittedName>
        <fullName evidence="1">Uncharacterized protein</fullName>
    </submittedName>
</protein>
<evidence type="ECO:0000313" key="2">
    <source>
        <dbReference type="Proteomes" id="UP000662931"/>
    </source>
</evidence>